<dbReference type="GeneID" id="92084290"/>
<name>A0ABR1PUX5_9PEZI</name>
<proteinExistence type="predicted"/>
<dbReference type="Proteomes" id="UP001391051">
    <property type="component" value="Unassembled WGS sequence"/>
</dbReference>
<evidence type="ECO:0000313" key="2">
    <source>
        <dbReference type="EMBL" id="KAK7938138.1"/>
    </source>
</evidence>
<keyword evidence="3" id="KW-1185">Reference proteome</keyword>
<reference evidence="2 3" key="1">
    <citation type="submission" date="2023-01" db="EMBL/GenBank/DDBJ databases">
        <title>Analysis of 21 Apiospora genomes using comparative genomics revels a genus with tremendous synthesis potential of carbohydrate active enzymes and secondary metabolites.</title>
        <authorList>
            <person name="Sorensen T."/>
        </authorList>
    </citation>
    <scope>NUCLEOTIDE SEQUENCE [LARGE SCALE GENOMIC DNA]</scope>
    <source>
        <strain evidence="2 3">CBS 24483</strain>
    </source>
</reference>
<evidence type="ECO:0000256" key="1">
    <source>
        <dbReference type="SAM" id="MobiDB-lite"/>
    </source>
</evidence>
<comment type="caution">
    <text evidence="2">The sequence shown here is derived from an EMBL/GenBank/DDBJ whole genome shotgun (WGS) entry which is preliminary data.</text>
</comment>
<organism evidence="2 3">
    <name type="scientific">Apiospora aurea</name>
    <dbReference type="NCBI Taxonomy" id="335848"/>
    <lineage>
        <taxon>Eukaryota</taxon>
        <taxon>Fungi</taxon>
        <taxon>Dikarya</taxon>
        <taxon>Ascomycota</taxon>
        <taxon>Pezizomycotina</taxon>
        <taxon>Sordariomycetes</taxon>
        <taxon>Xylariomycetidae</taxon>
        <taxon>Amphisphaeriales</taxon>
        <taxon>Apiosporaceae</taxon>
        <taxon>Apiospora</taxon>
    </lineage>
</organism>
<feature type="region of interest" description="Disordered" evidence="1">
    <location>
        <begin position="1"/>
        <end position="36"/>
    </location>
</feature>
<dbReference type="EMBL" id="JAQQWE010000010">
    <property type="protein sequence ID" value="KAK7938138.1"/>
    <property type="molecule type" value="Genomic_DNA"/>
</dbReference>
<sequence length="100" mass="11856">MSNTRKNHARDKFTAEMQDEQAKGKEPFDDPEENKNLDGEVFISQAQRRFALQILDDPESYNRSTTHRRFHFLEFFVEEQVQRRASKRKPWAQGLSDSIP</sequence>
<accession>A0ABR1PUX5</accession>
<evidence type="ECO:0000313" key="3">
    <source>
        <dbReference type="Proteomes" id="UP001391051"/>
    </source>
</evidence>
<dbReference type="RefSeq" id="XP_066693466.1">
    <property type="nucleotide sequence ID" value="XM_066851228.1"/>
</dbReference>
<feature type="compositionally biased region" description="Basic and acidic residues" evidence="1">
    <location>
        <begin position="10"/>
        <end position="36"/>
    </location>
</feature>
<protein>
    <submittedName>
        <fullName evidence="2">Uncharacterized protein</fullName>
    </submittedName>
</protein>
<gene>
    <name evidence="2" type="ORF">PG986_015006</name>
</gene>